<organism evidence="1 2">
    <name type="scientific">Paraburkholderia haematera</name>
    <dbReference type="NCBI Taxonomy" id="2793077"/>
    <lineage>
        <taxon>Bacteria</taxon>
        <taxon>Pseudomonadati</taxon>
        <taxon>Pseudomonadota</taxon>
        <taxon>Betaproteobacteria</taxon>
        <taxon>Burkholderiales</taxon>
        <taxon>Burkholderiaceae</taxon>
        <taxon>Paraburkholderia</taxon>
    </lineage>
</organism>
<gene>
    <name evidence="1" type="ORF">R69888_04386</name>
</gene>
<protein>
    <recommendedName>
        <fullName evidence="3">DUF1488 family protein</fullName>
    </recommendedName>
</protein>
<keyword evidence="2" id="KW-1185">Reference proteome</keyword>
<name>A0ABN7M7R4_9BURK</name>
<evidence type="ECO:0000313" key="2">
    <source>
        <dbReference type="Proteomes" id="UP000672526"/>
    </source>
</evidence>
<comment type="caution">
    <text evidence="1">The sequence shown here is derived from an EMBL/GenBank/DDBJ whole genome shotgun (WGS) entry which is preliminary data.</text>
</comment>
<evidence type="ECO:0000313" key="1">
    <source>
        <dbReference type="EMBL" id="CAE6782844.1"/>
    </source>
</evidence>
<dbReference type="EMBL" id="CAJNBK010000013">
    <property type="protein sequence ID" value="CAE6782844.1"/>
    <property type="molecule type" value="Genomic_DNA"/>
</dbReference>
<dbReference type="Proteomes" id="UP000672526">
    <property type="component" value="Unassembled WGS sequence"/>
</dbReference>
<accession>A0ABN7M7R4</accession>
<proteinExistence type="predicted"/>
<sequence length="86" mass="9500">MYKLITVREAGDDIGVDFDMEIDDGKIQHFQVSSEAIEDLVKAPQKLHGAELIDAFHRVGSRVCEVAARKDGLPSNARALLKTSDF</sequence>
<dbReference type="RefSeq" id="WP_211613305.1">
    <property type="nucleotide sequence ID" value="NZ_CAJNBK010000013.1"/>
</dbReference>
<evidence type="ECO:0008006" key="3">
    <source>
        <dbReference type="Google" id="ProtNLM"/>
    </source>
</evidence>
<reference evidence="1 2" key="1">
    <citation type="submission" date="2021-02" db="EMBL/GenBank/DDBJ databases">
        <authorList>
            <person name="Vanwijnsberghe S."/>
        </authorList>
    </citation>
    <scope>NUCLEOTIDE SEQUENCE [LARGE SCALE GENOMIC DNA]</scope>
    <source>
        <strain evidence="1 2">LMG 31837</strain>
    </source>
</reference>